<dbReference type="GO" id="GO:0043200">
    <property type="term" value="P:response to amino acid"/>
    <property type="evidence" value="ECO:0007669"/>
    <property type="project" value="TreeGrafter"/>
</dbReference>
<evidence type="ECO:0000313" key="7">
    <source>
        <dbReference type="Proteomes" id="UP000236447"/>
    </source>
</evidence>
<dbReference type="EMBL" id="CP010706">
    <property type="protein sequence ID" value="AUQ96627.1"/>
    <property type="molecule type" value="Genomic_DNA"/>
</dbReference>
<dbReference type="SUPFAM" id="SSF46785">
    <property type="entry name" value="Winged helix' DNA-binding domain"/>
    <property type="match status" value="1"/>
</dbReference>
<dbReference type="SUPFAM" id="SSF54909">
    <property type="entry name" value="Dimeric alpha+beta barrel"/>
    <property type="match status" value="1"/>
</dbReference>
<dbReference type="InterPro" id="IPR000485">
    <property type="entry name" value="AsnC-type_HTH_dom"/>
</dbReference>
<dbReference type="InterPro" id="IPR036388">
    <property type="entry name" value="WH-like_DNA-bd_sf"/>
</dbReference>
<accession>A0A135IQI9</accession>
<keyword evidence="1" id="KW-0805">Transcription regulation</keyword>
<dbReference type="PRINTS" id="PR00033">
    <property type="entry name" value="HTHASNC"/>
</dbReference>
<dbReference type="AlphaFoldDB" id="A0A135IQI9"/>
<keyword evidence="6" id="KW-0614">Plasmid</keyword>
<evidence type="ECO:0000259" key="4">
    <source>
        <dbReference type="PROSITE" id="PS50956"/>
    </source>
</evidence>
<reference evidence="6 7" key="1">
    <citation type="journal article" date="2017" name="Front. Microbiol.">
        <title>Phaeobacter piscinae sp. nov., a species of the Roseobacter group and potential aquaculture probiont.</title>
        <authorList>
            <person name="Sonnenschein E.C."/>
            <person name="Phippen C.B.W."/>
            <person name="Nielsen K.F."/>
            <person name="Mateiu R.V."/>
            <person name="Melchiorsen J."/>
            <person name="Gram L."/>
            <person name="Overmann J."/>
            <person name="Freese H.M."/>
        </authorList>
    </citation>
    <scope>NUCLEOTIDE SEQUENCE [LARGE SCALE GENOMIC DNA]</scope>
    <source>
        <strain evidence="6 7">P88</strain>
        <plasmid evidence="6">pP88_a</plasmid>
        <plasmid evidence="7">pp88_a</plasmid>
    </source>
</reference>
<keyword evidence="3" id="KW-0804">Transcription</keyword>
<dbReference type="Gene3D" id="3.30.70.920">
    <property type="match status" value="1"/>
</dbReference>
<evidence type="ECO:0000256" key="3">
    <source>
        <dbReference type="ARBA" id="ARBA00023163"/>
    </source>
</evidence>
<dbReference type="Proteomes" id="UP000236447">
    <property type="component" value="Plasmid pP88_a"/>
</dbReference>
<reference evidence="5 8" key="3">
    <citation type="journal article" date="2017" name="Int. J. Syst. Evol. Microbiol.">
        <title>Adaptation of Surface-Associated Bacteria to the Open Ocean: A Genomically Distinct Subpopulation of Phaeobacter gallaeciensis Colonizes Pacific Mesozooplankton.</title>
        <authorList>
            <person name="Freese H.M."/>
            <person name="Methner A."/>
            <person name="Overmann J."/>
        </authorList>
    </citation>
    <scope>NUCLEOTIDE SEQUENCE [LARGE SCALE GENOMIC DNA]</scope>
    <source>
        <strain evidence="5 8">P66</strain>
        <plasmid evidence="5 8">pP66_a</plasmid>
    </source>
</reference>
<dbReference type="Proteomes" id="UP000236536">
    <property type="component" value="Plasmid pP66_a"/>
</dbReference>
<geneLocation type="plasmid" evidence="6">
    <name>pP88_a</name>
</geneLocation>
<proteinExistence type="predicted"/>
<dbReference type="PANTHER" id="PTHR30154">
    <property type="entry name" value="LEUCINE-RESPONSIVE REGULATORY PROTEIN"/>
    <property type="match status" value="1"/>
</dbReference>
<dbReference type="OMA" id="QVQQCYY"/>
<reference evidence="7 8" key="2">
    <citation type="journal article" date="2017" name="Genome Biol. Evol.">
        <title>Trajectories and Drivers of Genome Evolution in Surface-Associated Marine Phaeobacter.</title>
        <authorList>
            <person name="Freese H.M."/>
            <person name="Sikorski J."/>
            <person name="Bunk B."/>
            <person name="Scheuner C."/>
            <person name="Meier-Kolthoff J.P."/>
            <person name="Sproer C."/>
            <person name="Gram L."/>
            <person name="Overmann J."/>
        </authorList>
    </citation>
    <scope>NUCLEOTIDE SEQUENCE [LARGE SCALE GENOMIC DNA]</scope>
    <source>
        <strain evidence="5 8">P66</strain>
        <strain evidence="6 7">P88</strain>
        <plasmid evidence="5 8">pP66_a</plasmid>
        <plasmid evidence="6">pP88_a</plasmid>
        <plasmid evidence="7">pp88_a</plasmid>
    </source>
</reference>
<dbReference type="InterPro" id="IPR036390">
    <property type="entry name" value="WH_DNA-bd_sf"/>
</dbReference>
<organism evidence="6 7">
    <name type="scientific">Phaeobacter inhibens</name>
    <dbReference type="NCBI Taxonomy" id="221822"/>
    <lineage>
        <taxon>Bacteria</taxon>
        <taxon>Pseudomonadati</taxon>
        <taxon>Pseudomonadota</taxon>
        <taxon>Alphaproteobacteria</taxon>
        <taxon>Rhodobacterales</taxon>
        <taxon>Roseobacteraceae</taxon>
        <taxon>Phaeobacter</taxon>
    </lineage>
</organism>
<dbReference type="GO" id="GO:0043565">
    <property type="term" value="F:sequence-specific DNA binding"/>
    <property type="evidence" value="ECO:0007669"/>
    <property type="project" value="InterPro"/>
</dbReference>
<dbReference type="RefSeq" id="WP_014881707.1">
    <property type="nucleotide sequence ID" value="NZ_CANLFJ010000006.1"/>
</dbReference>
<dbReference type="GeneID" id="57290444"/>
<evidence type="ECO:0000313" key="8">
    <source>
        <dbReference type="Proteomes" id="UP000236536"/>
    </source>
</evidence>
<dbReference type="InterPro" id="IPR019887">
    <property type="entry name" value="Tscrpt_reg_AsnC/Lrp_C"/>
</dbReference>
<keyword evidence="2" id="KW-0238">DNA-binding</keyword>
<protein>
    <submittedName>
        <fullName evidence="6">Transcriptional regulator, AsnC family</fullName>
    </submittedName>
</protein>
<dbReference type="PANTHER" id="PTHR30154:SF34">
    <property type="entry name" value="TRANSCRIPTIONAL REGULATOR AZLB"/>
    <property type="match status" value="1"/>
</dbReference>
<dbReference type="PROSITE" id="PS50956">
    <property type="entry name" value="HTH_ASNC_2"/>
    <property type="match status" value="1"/>
</dbReference>
<dbReference type="Gene3D" id="1.10.10.10">
    <property type="entry name" value="Winged helix-like DNA-binding domain superfamily/Winged helix DNA-binding domain"/>
    <property type="match status" value="1"/>
</dbReference>
<sequence>MGEKLDKADVTLLTLLQRNTRLGLEAMAAQAGLSAASVQRRLKSLRQRKVITDEIALVDPAKVGMPMTFVVMVELERERLDQIDAFTRRAGSEPMVQQCYYLTGEADFCLICTASDMEAFEELTKRLFFEDSNVRRFRTSVVMGRKKVSLEIPVSAG</sequence>
<evidence type="ECO:0000313" key="5">
    <source>
        <dbReference type="EMBL" id="AUQ96627.1"/>
    </source>
</evidence>
<geneLocation type="plasmid" evidence="5 8">
    <name>pP66_a</name>
</geneLocation>
<dbReference type="SMART" id="SM00344">
    <property type="entry name" value="HTH_ASNC"/>
    <property type="match status" value="1"/>
</dbReference>
<evidence type="ECO:0000256" key="1">
    <source>
        <dbReference type="ARBA" id="ARBA00023015"/>
    </source>
</evidence>
<name>A0A135IQI9_9RHOB</name>
<dbReference type="InterPro" id="IPR011008">
    <property type="entry name" value="Dimeric_a/b-barrel"/>
</dbReference>
<evidence type="ECO:0000256" key="2">
    <source>
        <dbReference type="ARBA" id="ARBA00023125"/>
    </source>
</evidence>
<gene>
    <name evidence="5" type="ORF">PhaeoP66_03900</name>
    <name evidence="6" type="ORF">PhaeoP88_03826</name>
</gene>
<feature type="domain" description="HTH asnC-type" evidence="4">
    <location>
        <begin position="5"/>
        <end position="66"/>
    </location>
</feature>
<dbReference type="Pfam" id="PF01037">
    <property type="entry name" value="AsnC_trans_reg"/>
    <property type="match status" value="1"/>
</dbReference>
<dbReference type="InterPro" id="IPR019888">
    <property type="entry name" value="Tscrpt_reg_AsnC-like"/>
</dbReference>
<geneLocation type="plasmid" evidence="7">
    <name>pp88_a</name>
</geneLocation>
<dbReference type="GO" id="GO:0005829">
    <property type="term" value="C:cytosol"/>
    <property type="evidence" value="ECO:0007669"/>
    <property type="project" value="TreeGrafter"/>
</dbReference>
<dbReference type="Pfam" id="PF13404">
    <property type="entry name" value="HTH_AsnC-type"/>
    <property type="match status" value="1"/>
</dbReference>
<evidence type="ECO:0000313" key="6">
    <source>
        <dbReference type="EMBL" id="AUR01139.1"/>
    </source>
</evidence>
<dbReference type="EMBL" id="CP010726">
    <property type="protein sequence ID" value="AUR01139.1"/>
    <property type="molecule type" value="Genomic_DNA"/>
</dbReference>
<keyword evidence="8" id="KW-1185">Reference proteome</keyword>